<dbReference type="Gene3D" id="3.40.640.10">
    <property type="entry name" value="Type I PLP-dependent aspartate aminotransferase-like (Major domain)"/>
    <property type="match status" value="1"/>
</dbReference>
<evidence type="ECO:0000256" key="3">
    <source>
        <dbReference type="HAMAP-Rule" id="MF_02056"/>
    </source>
</evidence>
<keyword evidence="6" id="KW-0456">Lyase</keyword>
<comment type="caution">
    <text evidence="6">The sequence shown here is derived from an EMBL/GenBank/DDBJ whole genome shotgun (WGS) entry which is preliminary data.</text>
</comment>
<dbReference type="EC" id="2.5.1.-" evidence="3"/>
<dbReference type="Gene3D" id="3.90.1150.10">
    <property type="entry name" value="Aspartate Aminotransferase, domain 1"/>
    <property type="match status" value="1"/>
</dbReference>
<dbReference type="NCBIfam" id="TIGR01325">
    <property type="entry name" value="O_suc_HS_sulf"/>
    <property type="match status" value="1"/>
</dbReference>
<dbReference type="EMBL" id="JAGMWN010000012">
    <property type="protein sequence ID" value="MBP5858882.1"/>
    <property type="molecule type" value="Genomic_DNA"/>
</dbReference>
<dbReference type="FunFam" id="3.40.640.10:FF:000046">
    <property type="entry name" value="Cystathionine gamma-lyase"/>
    <property type="match status" value="1"/>
</dbReference>
<dbReference type="GO" id="GO:0030170">
    <property type="term" value="F:pyridoxal phosphate binding"/>
    <property type="evidence" value="ECO:0007669"/>
    <property type="project" value="UniProtKB-UniRule"/>
</dbReference>
<comment type="cofactor">
    <cofactor evidence="1 3 5">
        <name>pyridoxal 5'-phosphate</name>
        <dbReference type="ChEBI" id="CHEBI:597326"/>
    </cofactor>
</comment>
<comment type="catalytic activity">
    <reaction evidence="3">
        <text>O-succinyl-L-homoserine + hydrogen sulfide = L-homocysteine + succinate</text>
        <dbReference type="Rhea" id="RHEA:27826"/>
        <dbReference type="ChEBI" id="CHEBI:29919"/>
        <dbReference type="ChEBI" id="CHEBI:30031"/>
        <dbReference type="ChEBI" id="CHEBI:57661"/>
        <dbReference type="ChEBI" id="CHEBI:58199"/>
    </reaction>
</comment>
<comment type="function">
    <text evidence="3">Catalyzes the formation of L-homocysteine from O-succinyl-L-homoserine (OSHS) and hydrogen sulfide.</text>
</comment>
<comment type="pathway">
    <text evidence="3">Amino-acid biosynthesis; L-methionine biosynthesis via de novo pathway; L-homocysteine from O-succinyl-L-homoserine: step 1/1.</text>
</comment>
<evidence type="ECO:0000313" key="6">
    <source>
        <dbReference type="EMBL" id="MBP5858882.1"/>
    </source>
</evidence>
<comment type="subunit">
    <text evidence="3">Homotetramer.</text>
</comment>
<organism evidence="6 7">
    <name type="scientific">Marivibrio halodurans</name>
    <dbReference type="NCBI Taxonomy" id="2039722"/>
    <lineage>
        <taxon>Bacteria</taxon>
        <taxon>Pseudomonadati</taxon>
        <taxon>Pseudomonadota</taxon>
        <taxon>Alphaproteobacteria</taxon>
        <taxon>Rhodospirillales</taxon>
        <taxon>Rhodospirillaceae</taxon>
        <taxon>Marivibrio</taxon>
    </lineage>
</organism>
<dbReference type="InterPro" id="IPR006234">
    <property type="entry name" value="O-succ-hSer_sulfhydrylase"/>
</dbReference>
<accession>A0A8J7V4A7</accession>
<dbReference type="GO" id="GO:0071268">
    <property type="term" value="P:homocysteine biosynthetic process"/>
    <property type="evidence" value="ECO:0007669"/>
    <property type="project" value="InterPro"/>
</dbReference>
<feature type="modified residue" description="N6-(pyridoxal phosphate)lysine" evidence="3 4">
    <location>
        <position position="212"/>
    </location>
</feature>
<dbReference type="Proteomes" id="UP000672602">
    <property type="component" value="Unassembled WGS sequence"/>
</dbReference>
<dbReference type="HAMAP" id="MF_02056">
    <property type="entry name" value="MetZ"/>
    <property type="match status" value="1"/>
</dbReference>
<reference evidence="6" key="1">
    <citation type="submission" date="2021-04" db="EMBL/GenBank/DDBJ databases">
        <authorList>
            <person name="Zhang D.-C."/>
        </authorList>
    </citation>
    <scope>NUCLEOTIDE SEQUENCE</scope>
    <source>
        <strain evidence="6">CGMCC 1.15697</strain>
    </source>
</reference>
<dbReference type="GO" id="GO:0071266">
    <property type="term" value="P:'de novo' L-methionine biosynthetic process"/>
    <property type="evidence" value="ECO:0007669"/>
    <property type="project" value="UniProtKB-UniRule"/>
</dbReference>
<dbReference type="InterPro" id="IPR000277">
    <property type="entry name" value="Cys/Met-Metab_PyrdxlP-dep_enz"/>
</dbReference>
<evidence type="ECO:0000256" key="2">
    <source>
        <dbReference type="ARBA" id="ARBA00022898"/>
    </source>
</evidence>
<dbReference type="InterPro" id="IPR015424">
    <property type="entry name" value="PyrdxlP-dep_Trfase"/>
</dbReference>
<dbReference type="PIRSF" id="PIRSF001434">
    <property type="entry name" value="CGS"/>
    <property type="match status" value="1"/>
</dbReference>
<keyword evidence="3" id="KW-0028">Amino-acid biosynthesis</keyword>
<gene>
    <name evidence="3" type="primary">metZ</name>
    <name evidence="6" type="ORF">KAJ83_17820</name>
</gene>
<dbReference type="GO" id="GO:0005737">
    <property type="term" value="C:cytoplasm"/>
    <property type="evidence" value="ECO:0007669"/>
    <property type="project" value="TreeGrafter"/>
</dbReference>
<sequence length="396" mass="42710">MTSKPVDGGLGRDTELVRGGLERSPFRETSEALFLTSGYVYDSAEQAEAAFKGETDAYIYSRYGNPTVTMFEERLARLEGAEACRATASGMAAVFSALACQLSAGDRIVASRALFGSCKIVVSEILPRFGVTCTMVDGTDLDQWRDALEQGAEAVFLETPSNPMLEMVDLAAVSKLARAAGACVVVDNVFATPLLQKPMELGADVVTYSATKHMDGQGRCLGGAVLASQAFIDEKFVPFYRHTGPSLSPFNAWVMVKGLETLPLRVERQCQSAERIARWLEGRGAGVTKVWYPGLESFAQHDLAKRQMSGYGTLVTFEVAGGKDAAFKVLNALRLIDISNNLGDAKSLVTHPATTTHQRLKPEERAHLCISDGVIRLSVGLETVDDLIADLDRALG</sequence>
<dbReference type="FunFam" id="3.90.1150.10:FF:000033">
    <property type="entry name" value="Cystathionine gamma-synthase"/>
    <property type="match status" value="1"/>
</dbReference>
<dbReference type="InterPro" id="IPR015422">
    <property type="entry name" value="PyrdxlP-dep_Trfase_small"/>
</dbReference>
<evidence type="ECO:0000313" key="7">
    <source>
        <dbReference type="Proteomes" id="UP000672602"/>
    </source>
</evidence>
<proteinExistence type="inferred from homology"/>
<keyword evidence="3" id="KW-0808">Transferase</keyword>
<dbReference type="GO" id="GO:0016846">
    <property type="term" value="F:carbon-sulfur lyase activity"/>
    <property type="evidence" value="ECO:0007669"/>
    <property type="project" value="TreeGrafter"/>
</dbReference>
<dbReference type="Pfam" id="PF01053">
    <property type="entry name" value="Cys_Met_Meta_PP"/>
    <property type="match status" value="1"/>
</dbReference>
<dbReference type="NCBIfam" id="NF005870">
    <property type="entry name" value="PRK07810.1"/>
    <property type="match status" value="1"/>
</dbReference>
<comment type="similarity">
    <text evidence="3">Belongs to the trans-sulfuration enzymes family. MetZ subfamily.</text>
</comment>
<keyword evidence="3" id="KW-0486">Methionine biosynthesis</keyword>
<dbReference type="NCBIfam" id="NF006003">
    <property type="entry name" value="PRK08133.1"/>
    <property type="match status" value="1"/>
</dbReference>
<name>A0A8J7V4A7_9PROT</name>
<dbReference type="GO" id="GO:0016765">
    <property type="term" value="F:transferase activity, transferring alkyl or aryl (other than methyl) groups"/>
    <property type="evidence" value="ECO:0007669"/>
    <property type="project" value="UniProtKB-UniRule"/>
</dbReference>
<dbReference type="PANTHER" id="PTHR11808">
    <property type="entry name" value="TRANS-SULFURATION ENZYME FAMILY MEMBER"/>
    <property type="match status" value="1"/>
</dbReference>
<dbReference type="PANTHER" id="PTHR11808:SF80">
    <property type="entry name" value="CYSTATHIONINE GAMMA-LYASE"/>
    <property type="match status" value="1"/>
</dbReference>
<dbReference type="CDD" id="cd00614">
    <property type="entry name" value="CGS_like"/>
    <property type="match status" value="1"/>
</dbReference>
<dbReference type="AlphaFoldDB" id="A0A8J7V4A7"/>
<evidence type="ECO:0000256" key="1">
    <source>
        <dbReference type="ARBA" id="ARBA00001933"/>
    </source>
</evidence>
<keyword evidence="7" id="KW-1185">Reference proteome</keyword>
<evidence type="ECO:0000256" key="4">
    <source>
        <dbReference type="PIRSR" id="PIRSR001434-2"/>
    </source>
</evidence>
<dbReference type="UniPathway" id="UPA00051">
    <property type="reaction ID" value="UER00449"/>
</dbReference>
<keyword evidence="2 3" id="KW-0663">Pyridoxal phosphate</keyword>
<dbReference type="SUPFAM" id="SSF53383">
    <property type="entry name" value="PLP-dependent transferases"/>
    <property type="match status" value="1"/>
</dbReference>
<dbReference type="GO" id="GO:0019346">
    <property type="term" value="P:transsulfuration"/>
    <property type="evidence" value="ECO:0007669"/>
    <property type="project" value="InterPro"/>
</dbReference>
<dbReference type="InterPro" id="IPR015421">
    <property type="entry name" value="PyrdxlP-dep_Trfase_major"/>
</dbReference>
<evidence type="ECO:0000256" key="5">
    <source>
        <dbReference type="RuleBase" id="RU362118"/>
    </source>
</evidence>
<protein>
    <recommendedName>
        <fullName evidence="3">O-succinylhomoserine sulfhydrylase</fullName>
        <shortName evidence="3">OSH sulfhydrylase</shortName>
        <shortName evidence="3">OSHS sulfhydrylase</shortName>
        <ecNumber evidence="3">2.5.1.-</ecNumber>
    </recommendedName>
</protein>